<evidence type="ECO:0000313" key="3">
    <source>
        <dbReference type="EMBL" id="CEQ40194.1"/>
    </source>
</evidence>
<feature type="compositionally biased region" description="Acidic residues" evidence="2">
    <location>
        <begin position="579"/>
        <end position="590"/>
    </location>
</feature>
<dbReference type="GO" id="GO:0003729">
    <property type="term" value="F:mRNA binding"/>
    <property type="evidence" value="ECO:0007669"/>
    <property type="project" value="TreeGrafter"/>
</dbReference>
<name>A0A0D6EJQ9_SPOSA</name>
<feature type="coiled-coil region" evidence="1">
    <location>
        <begin position="150"/>
        <end position="177"/>
    </location>
</feature>
<feature type="region of interest" description="Disordered" evidence="2">
    <location>
        <begin position="1"/>
        <end position="129"/>
    </location>
</feature>
<dbReference type="GO" id="GO:1990904">
    <property type="term" value="C:ribonucleoprotein complex"/>
    <property type="evidence" value="ECO:0007669"/>
    <property type="project" value="TreeGrafter"/>
</dbReference>
<feature type="compositionally biased region" description="Low complexity" evidence="2">
    <location>
        <begin position="445"/>
        <end position="460"/>
    </location>
</feature>
<keyword evidence="4" id="KW-1185">Reference proteome</keyword>
<dbReference type="InterPro" id="IPR039604">
    <property type="entry name" value="Bfr1"/>
</dbReference>
<gene>
    <name evidence="3" type="primary">SPOSA6832_01776</name>
</gene>
<feature type="compositionally biased region" description="Low complexity" evidence="2">
    <location>
        <begin position="544"/>
        <end position="555"/>
    </location>
</feature>
<feature type="region of interest" description="Disordered" evidence="2">
    <location>
        <begin position="320"/>
        <end position="343"/>
    </location>
</feature>
<feature type="compositionally biased region" description="Polar residues" evidence="2">
    <location>
        <begin position="532"/>
        <end position="543"/>
    </location>
</feature>
<organism evidence="3 4">
    <name type="scientific">Sporidiobolus salmonicolor</name>
    <name type="common">Yeast-like fungus</name>
    <name type="synonym">Sporobolomyces salmonicolor</name>
    <dbReference type="NCBI Taxonomy" id="5005"/>
    <lineage>
        <taxon>Eukaryota</taxon>
        <taxon>Fungi</taxon>
        <taxon>Dikarya</taxon>
        <taxon>Basidiomycota</taxon>
        <taxon>Pucciniomycotina</taxon>
        <taxon>Microbotryomycetes</taxon>
        <taxon>Sporidiobolales</taxon>
        <taxon>Sporidiobolaceae</taxon>
        <taxon>Sporobolomyces</taxon>
    </lineage>
</organism>
<dbReference type="AlphaFoldDB" id="A0A0D6EJQ9"/>
<feature type="compositionally biased region" description="Basic and acidic residues" evidence="2">
    <location>
        <begin position="565"/>
        <end position="578"/>
    </location>
</feature>
<keyword evidence="1" id="KW-0175">Coiled coil</keyword>
<dbReference type="GO" id="GO:0005783">
    <property type="term" value="C:endoplasmic reticulum"/>
    <property type="evidence" value="ECO:0007669"/>
    <property type="project" value="TreeGrafter"/>
</dbReference>
<dbReference type="EMBL" id="CENE01000005">
    <property type="protein sequence ID" value="CEQ40194.1"/>
    <property type="molecule type" value="Genomic_DNA"/>
</dbReference>
<dbReference type="PANTHER" id="PTHR31027:SF2">
    <property type="entry name" value="LEBERCILIN DOMAIN-CONTAINING PROTEIN"/>
    <property type="match status" value="1"/>
</dbReference>
<proteinExistence type="predicted"/>
<protein>
    <submittedName>
        <fullName evidence="3">SPOSA6832_01776-mRNA-1:cds</fullName>
    </submittedName>
</protein>
<reference evidence="4" key="1">
    <citation type="submission" date="2015-02" db="EMBL/GenBank/DDBJ databases">
        <authorList>
            <person name="Gon?alves P."/>
        </authorList>
    </citation>
    <scope>NUCLEOTIDE SEQUENCE [LARGE SCALE GENOMIC DNA]</scope>
</reference>
<feature type="compositionally biased region" description="Basic and acidic residues" evidence="2">
    <location>
        <begin position="72"/>
        <end position="101"/>
    </location>
</feature>
<feature type="compositionally biased region" description="Low complexity" evidence="2">
    <location>
        <begin position="16"/>
        <end position="30"/>
    </location>
</feature>
<dbReference type="GO" id="GO:0042175">
    <property type="term" value="C:nuclear outer membrane-endoplasmic reticulum membrane network"/>
    <property type="evidence" value="ECO:0007669"/>
    <property type="project" value="TreeGrafter"/>
</dbReference>
<evidence type="ECO:0000256" key="2">
    <source>
        <dbReference type="SAM" id="MobiDB-lite"/>
    </source>
</evidence>
<feature type="region of interest" description="Disordered" evidence="2">
    <location>
        <begin position="413"/>
        <end position="466"/>
    </location>
</feature>
<accession>A0A0D6EJQ9</accession>
<dbReference type="PANTHER" id="PTHR31027">
    <property type="entry name" value="NUCLEAR SEGREGATION PROTEIN BFR1"/>
    <property type="match status" value="1"/>
</dbReference>
<feature type="region of interest" description="Disordered" evidence="2">
    <location>
        <begin position="532"/>
        <end position="599"/>
    </location>
</feature>
<dbReference type="Proteomes" id="UP000243876">
    <property type="component" value="Unassembled WGS sequence"/>
</dbReference>
<feature type="coiled-coil region" evidence="1">
    <location>
        <begin position="253"/>
        <end position="287"/>
    </location>
</feature>
<dbReference type="OrthoDB" id="2195113at2759"/>
<evidence type="ECO:0000313" key="4">
    <source>
        <dbReference type="Proteomes" id="UP000243876"/>
    </source>
</evidence>
<evidence type="ECO:0000256" key="1">
    <source>
        <dbReference type="SAM" id="Coils"/>
    </source>
</evidence>
<sequence>MAVPGAGPLPQPTKRALAAAKKAAGGPALPSSKGVDPAATNVEAKAKKASALASERRSGCTGMGGRLTGGPDRLEQDDTHQSGRPDKASYDTEQDDLRRQIDALQAKSNDIKNKIAASSNKGSPHHERKLALRKELDALRAEQAGLKGGRAKTLEQVKALQENLNKKIKDLQAAKAKAPFKTVQDVEDQIKFLDRQVESGTMKLVDEKKALQEISSLKKSRKVVESFATQQAAIDADKKKVDEVRAQLDDPEQKAASAKMAELRKELDEINKKMDEQSKARDGLFEERNAISKQLDDLFTKKKASAQAFRESNNKYYEKLNAERAKREERRRTERREAEEDKRAEINQRLLEEAQAPAFEREIEDCRTLILFFQQRLGLAPPAGSAPSNGLFARAEVAGVPKLELRKVESELPKGAVPLKKKGEQEEESWGGFGGKKGKKGGNKKGAAATAADGNGEGDAPAPVADETLHLPFGTLSALMALGITAPLTTKEAPQTIENLERKKQYFVDNQDRVTKERVAAVEKKIAVALEASSSPADSMTGTASSEVEAVANAEPTALEEEVKENEPVPVEEHKAAEEVVEEAPEEEKTEQETKKEDA</sequence>
<dbReference type="GO" id="GO:0008298">
    <property type="term" value="P:intracellular mRNA localization"/>
    <property type="evidence" value="ECO:0007669"/>
    <property type="project" value="TreeGrafter"/>
</dbReference>